<dbReference type="Pfam" id="PF00931">
    <property type="entry name" value="NB-ARC"/>
    <property type="match status" value="1"/>
</dbReference>
<keyword evidence="4" id="KW-1185">Reference proteome</keyword>
<dbReference type="Gene3D" id="1.25.40.10">
    <property type="entry name" value="Tetratricopeptide repeat domain"/>
    <property type="match status" value="3"/>
</dbReference>
<dbReference type="InterPro" id="IPR011990">
    <property type="entry name" value="TPR-like_helical_dom_sf"/>
</dbReference>
<protein>
    <submittedName>
        <fullName evidence="5">Uncharacterized protein LOC100204710 isoform X2</fullName>
    </submittedName>
</protein>
<dbReference type="InterPro" id="IPR002182">
    <property type="entry name" value="NB-ARC"/>
</dbReference>
<name>A0ABM4C8H2_HYDVU</name>
<dbReference type="Pfam" id="PF00531">
    <property type="entry name" value="Death"/>
    <property type="match status" value="1"/>
</dbReference>
<gene>
    <name evidence="5" type="primary">LOC100204710</name>
</gene>
<dbReference type="SUPFAM" id="SSF52540">
    <property type="entry name" value="P-loop containing nucleoside triphosphate hydrolases"/>
    <property type="match status" value="1"/>
</dbReference>
<dbReference type="SMART" id="SM00028">
    <property type="entry name" value="TPR"/>
    <property type="match status" value="8"/>
</dbReference>
<evidence type="ECO:0000259" key="3">
    <source>
        <dbReference type="PROSITE" id="PS50017"/>
    </source>
</evidence>
<dbReference type="CDD" id="cd01670">
    <property type="entry name" value="Death"/>
    <property type="match status" value="1"/>
</dbReference>
<dbReference type="InterPro" id="IPR000488">
    <property type="entry name" value="Death_dom"/>
</dbReference>
<dbReference type="Gene3D" id="1.10.533.10">
    <property type="entry name" value="Death Domain, Fas"/>
    <property type="match status" value="1"/>
</dbReference>
<evidence type="ECO:0000256" key="2">
    <source>
        <dbReference type="ARBA" id="ARBA00022803"/>
    </source>
</evidence>
<dbReference type="Pfam" id="PF13424">
    <property type="entry name" value="TPR_12"/>
    <property type="match status" value="5"/>
</dbReference>
<dbReference type="Gene3D" id="3.40.50.300">
    <property type="entry name" value="P-loop containing nucleotide triphosphate hydrolases"/>
    <property type="match status" value="1"/>
</dbReference>
<sequence length="1014" mass="116758">MELNQDDCNEFDSLKVKKLSRDVLTTLADELPRDWKTLARFLNISDIEIDRVLLECSTTREKIYEIFNSWCRNNPNKKWRDIKSGLIFCERKDVISECEKKLTMRSIFGVQTSSENFFSREELISKTHHYLSQDTKNTTLVLYGMSGVGKTHIARKYCEIFHNFYENFVWIDAGFGKLQTSMHNLCQILGIYSQDLRGEYFNIEVIVEKIHNYFKNEKTLYIFDNVDDESVKNLKMYISNKPNSFTLITSQWRTWSNNVNKMLVDVFSSEEAYIYVKNNIKDNAVEDIHNLVKELGSHPFAITQSIKYINIHKVSIEKYIERYRIKPLEILDTDIFPTEEESRSAIKAINLVLLKLEKAKNLPFKILNCISHCDGQNISKLLITRISNHMEINEEYLIDEAIGLLISYSLINSLGNEKYSMHELTQLSCRCFQNRNSTTNTYLDLIKSYFASELNEVKEHVDYGNHFVFHFLHMFRFNEKIISTTFHQMTSSIRFLLVCKGLFQEAIELLTAIQCFNAETYGENNELTLDTKQNIAICLKNMGKYNEALEICYSVDKIKTEILGINHPSTMLTKHYIANCLSCLGKDNEALEFYYSVEKIETKILSINLLDTTETKYSIANCLKNMGKYTEALKIYYAVNKKVSETLGINHSFTLKTKFGIAMCLQDMGKYNEALEIYFTFDKKLSELFGINHPEMMIIKHCMARCLNDMGKYKEALEIYYSVDKLQTEVLGINHPSTLITKNSIAGCLIEIGIFNKALEILYSIDKLQTESLGIKNPFTMTIKSNIASCLIAMGKYNEALDIQYSVDKIRTEILGINHPSTIRTKTNIAVCLHEIGKYNEALEIYYSIDKIQSQILGLSHPLTMTTKNNIACCLNKMGKVNESLEILYSVLKIQTESLGINHPDTMLSKHNIASGLKDLGKHNEALEIYYSVNKIETEILDSNHPSVLKTKHNIALCLNALGKYKEALEIYKFVVKMQTEILGIDHPSTIKTKMNITLCLNNLEKQQKSCSII</sequence>
<dbReference type="RefSeq" id="XP_065657914.1">
    <property type="nucleotide sequence ID" value="XM_065801842.1"/>
</dbReference>
<dbReference type="GeneID" id="100204710"/>
<dbReference type="PROSITE" id="PS50017">
    <property type="entry name" value="DEATH_DOMAIN"/>
    <property type="match status" value="1"/>
</dbReference>
<dbReference type="Pfam" id="PF13374">
    <property type="entry name" value="TPR_10"/>
    <property type="match status" value="1"/>
</dbReference>
<keyword evidence="2" id="KW-0802">TPR repeat</keyword>
<dbReference type="InterPro" id="IPR011029">
    <property type="entry name" value="DEATH-like_dom_sf"/>
</dbReference>
<dbReference type="Proteomes" id="UP001652625">
    <property type="component" value="Chromosome 07"/>
</dbReference>
<reference evidence="5" key="1">
    <citation type="submission" date="2025-08" db="UniProtKB">
        <authorList>
            <consortium name="RefSeq"/>
        </authorList>
    </citation>
    <scope>IDENTIFICATION</scope>
</reference>
<proteinExistence type="predicted"/>
<accession>A0ABM4C8H2</accession>
<organism evidence="4 5">
    <name type="scientific">Hydra vulgaris</name>
    <name type="common">Hydra</name>
    <name type="synonym">Hydra attenuata</name>
    <dbReference type="NCBI Taxonomy" id="6087"/>
    <lineage>
        <taxon>Eukaryota</taxon>
        <taxon>Metazoa</taxon>
        <taxon>Cnidaria</taxon>
        <taxon>Hydrozoa</taxon>
        <taxon>Hydroidolina</taxon>
        <taxon>Anthoathecata</taxon>
        <taxon>Aplanulata</taxon>
        <taxon>Hydridae</taxon>
        <taxon>Hydra</taxon>
    </lineage>
</organism>
<evidence type="ECO:0000313" key="4">
    <source>
        <dbReference type="Proteomes" id="UP001652625"/>
    </source>
</evidence>
<dbReference type="PANTHER" id="PTHR45641">
    <property type="entry name" value="TETRATRICOPEPTIDE REPEAT PROTEIN (AFU_ORTHOLOGUE AFUA_6G03870)"/>
    <property type="match status" value="1"/>
</dbReference>
<dbReference type="InterPro" id="IPR019734">
    <property type="entry name" value="TPR_rpt"/>
</dbReference>
<dbReference type="SUPFAM" id="SSF47986">
    <property type="entry name" value="DEATH domain"/>
    <property type="match status" value="1"/>
</dbReference>
<evidence type="ECO:0000256" key="1">
    <source>
        <dbReference type="ARBA" id="ARBA00022737"/>
    </source>
</evidence>
<dbReference type="InterPro" id="IPR027417">
    <property type="entry name" value="P-loop_NTPase"/>
</dbReference>
<keyword evidence="1" id="KW-0677">Repeat</keyword>
<dbReference type="PANTHER" id="PTHR45641:SF19">
    <property type="entry name" value="NEPHROCYSTIN-3"/>
    <property type="match status" value="1"/>
</dbReference>
<dbReference type="SUPFAM" id="SSF48452">
    <property type="entry name" value="TPR-like"/>
    <property type="match status" value="2"/>
</dbReference>
<feature type="domain" description="Death" evidence="3">
    <location>
        <begin position="20"/>
        <end position="102"/>
    </location>
</feature>
<evidence type="ECO:0000313" key="5">
    <source>
        <dbReference type="RefSeq" id="XP_065657914.1"/>
    </source>
</evidence>